<dbReference type="Pfam" id="PF01764">
    <property type="entry name" value="Lipase_3"/>
    <property type="match status" value="1"/>
</dbReference>
<dbReference type="InterPro" id="IPR051218">
    <property type="entry name" value="Sec_MonoDiacylglyc_Lipase"/>
</dbReference>
<dbReference type="PANTHER" id="PTHR45856">
    <property type="entry name" value="ALPHA/BETA-HYDROLASES SUPERFAMILY PROTEIN"/>
    <property type="match status" value="1"/>
</dbReference>
<dbReference type="PANTHER" id="PTHR45856:SF11">
    <property type="entry name" value="FUNGAL LIPASE-LIKE DOMAIN-CONTAINING PROTEIN"/>
    <property type="match status" value="1"/>
</dbReference>
<sequence>MRGLLFGLLLLSSSASFAQLREGFDPDEVKDLISMCNSYTFQDLYGSDAAIVPKNYKKVFTSPVIGMDNMFQVYTKDKLGVINFRGSTDQITSWVENMYSAMIPAKGVILLDQKEHPYCFAKDTSAAVHAGYALAAVLLSPTILNQIKQLNQQGIYNILITGHSQGGALANITRAYLENLPEGTLSSKNVYKTYAFANPMCGNKSFADEYHVRYCENNMSYSIINPADVVPSMPTHYQATGKILSVDRLKSWVFGKESLDIRKVGAEIVLRTFEKSLKSYVNSSNRLIEKMISISYGSVDMPDYIRDINYFQVGNIRFLEQFAYPQIQLDPATLTEKQLSKLKPAGDGNYYKKEPGFYQHKPYNYYVAILKMYFSRDYKNLTVKCLPENL</sequence>
<feature type="domain" description="Fungal lipase-type" evidence="2">
    <location>
        <begin position="81"/>
        <end position="236"/>
    </location>
</feature>
<evidence type="ECO:0000313" key="3">
    <source>
        <dbReference type="EMBL" id="CAA6829833.1"/>
    </source>
</evidence>
<dbReference type="InterPro" id="IPR029058">
    <property type="entry name" value="AB_hydrolase_fold"/>
</dbReference>
<dbReference type="SUPFAM" id="SSF53474">
    <property type="entry name" value="alpha/beta-Hydrolases"/>
    <property type="match status" value="1"/>
</dbReference>
<dbReference type="GO" id="GO:0006629">
    <property type="term" value="P:lipid metabolic process"/>
    <property type="evidence" value="ECO:0007669"/>
    <property type="project" value="InterPro"/>
</dbReference>
<dbReference type="EMBL" id="CACVAQ010000521">
    <property type="protein sequence ID" value="CAA6829833.1"/>
    <property type="molecule type" value="Genomic_DNA"/>
</dbReference>
<dbReference type="Gene3D" id="3.40.50.1820">
    <property type="entry name" value="alpha/beta hydrolase"/>
    <property type="match status" value="1"/>
</dbReference>
<name>A0A6S6UN04_9BACT</name>
<organism evidence="3">
    <name type="scientific">uncultured Aureispira sp</name>
    <dbReference type="NCBI Taxonomy" id="1331704"/>
    <lineage>
        <taxon>Bacteria</taxon>
        <taxon>Pseudomonadati</taxon>
        <taxon>Bacteroidota</taxon>
        <taxon>Saprospiria</taxon>
        <taxon>Saprospirales</taxon>
        <taxon>Saprospiraceae</taxon>
        <taxon>Aureispira</taxon>
        <taxon>environmental samples</taxon>
    </lineage>
</organism>
<evidence type="ECO:0000256" key="1">
    <source>
        <dbReference type="SAM" id="SignalP"/>
    </source>
</evidence>
<evidence type="ECO:0000259" key="2">
    <source>
        <dbReference type="Pfam" id="PF01764"/>
    </source>
</evidence>
<proteinExistence type="predicted"/>
<dbReference type="CDD" id="cd00519">
    <property type="entry name" value="Lipase_3"/>
    <property type="match status" value="1"/>
</dbReference>
<gene>
    <name evidence="3" type="ORF">HELGO_WM25650</name>
</gene>
<reference evidence="3" key="1">
    <citation type="submission" date="2020-01" db="EMBL/GenBank/DDBJ databases">
        <authorList>
            <person name="Meier V. D."/>
            <person name="Meier V D."/>
        </authorList>
    </citation>
    <scope>NUCLEOTIDE SEQUENCE</scope>
    <source>
        <strain evidence="3">HLG_WM_MAG_10</strain>
    </source>
</reference>
<keyword evidence="1" id="KW-0732">Signal</keyword>
<protein>
    <recommendedName>
        <fullName evidence="2">Fungal lipase-type domain-containing protein</fullName>
    </recommendedName>
</protein>
<accession>A0A6S6UN04</accession>
<dbReference type="InterPro" id="IPR002921">
    <property type="entry name" value="Fungal_lipase-type"/>
</dbReference>
<dbReference type="AlphaFoldDB" id="A0A6S6UN04"/>
<feature type="signal peptide" evidence="1">
    <location>
        <begin position="1"/>
        <end position="18"/>
    </location>
</feature>
<feature type="chain" id="PRO_5027589715" description="Fungal lipase-type domain-containing protein" evidence="1">
    <location>
        <begin position="19"/>
        <end position="390"/>
    </location>
</feature>